<keyword evidence="2" id="KW-1185">Reference proteome</keyword>
<evidence type="ECO:0000313" key="2">
    <source>
        <dbReference type="Proteomes" id="UP001195965"/>
    </source>
</evidence>
<accession>A0ACD5HFV1</accession>
<protein>
    <submittedName>
        <fullName evidence="1">Uncharacterized protein</fullName>
    </submittedName>
</protein>
<gene>
    <name evidence="1" type="ORF">HHS34_000150</name>
</gene>
<proteinExistence type="predicted"/>
<evidence type="ECO:0000313" key="1">
    <source>
        <dbReference type="EMBL" id="XRI73634.1"/>
    </source>
</evidence>
<organism evidence="1 2">
    <name type="scientific">Acidithiobacillus montserratensis</name>
    <dbReference type="NCBI Taxonomy" id="2729135"/>
    <lineage>
        <taxon>Bacteria</taxon>
        <taxon>Pseudomonadati</taxon>
        <taxon>Pseudomonadota</taxon>
        <taxon>Acidithiobacillia</taxon>
        <taxon>Acidithiobacillales</taxon>
        <taxon>Acidithiobacillaceae</taxon>
        <taxon>Acidithiobacillus</taxon>
    </lineage>
</organism>
<reference evidence="1 2" key="1">
    <citation type="journal article" date="2021" name="ISME J.">
        <title>Genomic evolution of the class Acidithiobacillia: deep-branching Proteobacteria living in extreme acidic conditions.</title>
        <authorList>
            <person name="Moya-Beltran A."/>
            <person name="Beard S."/>
            <person name="Rojas-Villalobos C."/>
            <person name="Issotta F."/>
            <person name="Gallardo Y."/>
            <person name="Ulloa R."/>
            <person name="Giaveno A."/>
            <person name="Degli Esposti M."/>
            <person name="Johnson D.B."/>
            <person name="Quatrini R."/>
        </authorList>
    </citation>
    <scope>NUCLEOTIDE SEQUENCE [LARGE SCALE GENOMIC DNA]</scope>
    <source>
        <strain evidence="1 2">GG1-14</strain>
    </source>
</reference>
<sequence>MIERLARDLRGPLLKLGQALKLCSGLLHNCSVATSSFQIYYKLGTEQPEYVPDFVAEIDAVIFMLETKARKDLKTDEVKAKAAAALQWCRHASDYAVRVGGKPWKYLLVPHDEVNESRQLTDFLRSEVKG</sequence>
<dbReference type="Proteomes" id="UP001195965">
    <property type="component" value="Chromosome"/>
</dbReference>
<name>A0ACD5HFV1_9PROT</name>
<dbReference type="EMBL" id="CP127526">
    <property type="protein sequence ID" value="XRI73634.1"/>
    <property type="molecule type" value="Genomic_DNA"/>
</dbReference>